<dbReference type="PANTHER" id="PTHR10587:SF137">
    <property type="entry name" value="4-DEOXY-4-FORMAMIDO-L-ARABINOSE-PHOSPHOUNDECAPRENOL DEFORMYLASE ARND-RELATED"/>
    <property type="match status" value="1"/>
</dbReference>
<feature type="region of interest" description="Disordered" evidence="1">
    <location>
        <begin position="51"/>
        <end position="92"/>
    </location>
</feature>
<protein>
    <submittedName>
        <fullName evidence="3">Peptidoglycan/xylan/chitin deacetylase (PgdA/CDA1 family)</fullName>
    </submittedName>
</protein>
<proteinExistence type="predicted"/>
<dbReference type="Proteomes" id="UP000540506">
    <property type="component" value="Unassembled WGS sequence"/>
</dbReference>
<comment type="caution">
    <text evidence="3">The sequence shown here is derived from an EMBL/GenBank/DDBJ whole genome shotgun (WGS) entry which is preliminary data.</text>
</comment>
<evidence type="ECO:0000259" key="2">
    <source>
        <dbReference type="PROSITE" id="PS51677"/>
    </source>
</evidence>
<dbReference type="Gene3D" id="3.20.20.370">
    <property type="entry name" value="Glycoside hydrolase/deacetylase"/>
    <property type="match status" value="1"/>
</dbReference>
<accession>A0A7W7R3Z8</accession>
<feature type="compositionally biased region" description="Low complexity" evidence="1">
    <location>
        <begin position="51"/>
        <end position="69"/>
    </location>
</feature>
<feature type="domain" description="NodB homology" evidence="2">
    <location>
        <begin position="113"/>
        <end position="293"/>
    </location>
</feature>
<dbReference type="InterPro" id="IPR050248">
    <property type="entry name" value="Polysacc_deacetylase_ArnD"/>
</dbReference>
<dbReference type="InterPro" id="IPR006311">
    <property type="entry name" value="TAT_signal"/>
</dbReference>
<dbReference type="InterPro" id="IPR002509">
    <property type="entry name" value="NODB_dom"/>
</dbReference>
<dbReference type="SUPFAM" id="SSF88713">
    <property type="entry name" value="Glycoside hydrolase/deacetylase"/>
    <property type="match status" value="1"/>
</dbReference>
<evidence type="ECO:0000313" key="3">
    <source>
        <dbReference type="EMBL" id="MBB4925015.1"/>
    </source>
</evidence>
<evidence type="ECO:0000313" key="4">
    <source>
        <dbReference type="Proteomes" id="UP000540506"/>
    </source>
</evidence>
<reference evidence="3 4" key="1">
    <citation type="submission" date="2020-08" db="EMBL/GenBank/DDBJ databases">
        <title>Sequencing the genomes of 1000 actinobacteria strains.</title>
        <authorList>
            <person name="Klenk H.-P."/>
        </authorList>
    </citation>
    <scope>NUCLEOTIDE SEQUENCE [LARGE SCALE GENOMIC DNA]</scope>
    <source>
        <strain evidence="3 4">DSM 41654</strain>
    </source>
</reference>
<dbReference type="AlphaFoldDB" id="A0A7W7R3Z8"/>
<dbReference type="PROSITE" id="PS51677">
    <property type="entry name" value="NODB"/>
    <property type="match status" value="1"/>
</dbReference>
<keyword evidence="4" id="KW-1185">Reference proteome</keyword>
<dbReference type="PANTHER" id="PTHR10587">
    <property type="entry name" value="GLYCOSYL TRANSFERASE-RELATED"/>
    <property type="match status" value="1"/>
</dbReference>
<evidence type="ECO:0000256" key="1">
    <source>
        <dbReference type="SAM" id="MobiDB-lite"/>
    </source>
</evidence>
<sequence>MPIPRPSQSADSSQSVSASAYPSRRRLLAWTTLGAASLASAALAGCSDSAHAHASAAPSGSPAEGPSDSFSPAAPVDPNAASGLPSPATTSPAAVRTKPVFKVHDILPNAPADAIALTIDDGPWPVYTAQVLALLRKYDIRATFNVIGTQAHTYKDLIRQLAADGHTVANHTMTHPQPLSKRTAAQIEKEITDAQSVIVDAGAPAPTLFRSPGGDWSPTIFATAAKYGMTPIDWDVDPQDWKRPGVPKITEKLMAARPGDILLCHDGGGDRSQTLDALKTVLPALKAKGLSFVTL</sequence>
<name>A0A7W7R3Z8_KITKI</name>
<dbReference type="GO" id="GO:0005975">
    <property type="term" value="P:carbohydrate metabolic process"/>
    <property type="evidence" value="ECO:0007669"/>
    <property type="project" value="InterPro"/>
</dbReference>
<dbReference type="PROSITE" id="PS51318">
    <property type="entry name" value="TAT"/>
    <property type="match status" value="1"/>
</dbReference>
<dbReference type="RefSeq" id="WP_184936869.1">
    <property type="nucleotide sequence ID" value="NZ_JACHJV010000001.1"/>
</dbReference>
<dbReference type="Pfam" id="PF01522">
    <property type="entry name" value="Polysacc_deac_1"/>
    <property type="match status" value="1"/>
</dbReference>
<gene>
    <name evidence="3" type="ORF">FHR34_004008</name>
</gene>
<organism evidence="3 4">
    <name type="scientific">Kitasatospora kifunensis</name>
    <name type="common">Streptomyces kifunensis</name>
    <dbReference type="NCBI Taxonomy" id="58351"/>
    <lineage>
        <taxon>Bacteria</taxon>
        <taxon>Bacillati</taxon>
        <taxon>Actinomycetota</taxon>
        <taxon>Actinomycetes</taxon>
        <taxon>Kitasatosporales</taxon>
        <taxon>Streptomycetaceae</taxon>
        <taxon>Kitasatospora</taxon>
    </lineage>
</organism>
<dbReference type="EMBL" id="JACHJV010000001">
    <property type="protein sequence ID" value="MBB4925015.1"/>
    <property type="molecule type" value="Genomic_DNA"/>
</dbReference>
<dbReference type="InterPro" id="IPR011330">
    <property type="entry name" value="Glyco_hydro/deAcase_b/a-brl"/>
</dbReference>
<dbReference type="CDD" id="cd10917">
    <property type="entry name" value="CE4_NodB_like_6s_7s"/>
    <property type="match status" value="1"/>
</dbReference>
<dbReference type="GO" id="GO:0016810">
    <property type="term" value="F:hydrolase activity, acting on carbon-nitrogen (but not peptide) bonds"/>
    <property type="evidence" value="ECO:0007669"/>
    <property type="project" value="InterPro"/>
</dbReference>